<feature type="transmembrane region" description="Helical" evidence="4">
    <location>
        <begin position="319"/>
        <end position="337"/>
    </location>
</feature>
<feature type="transmembrane region" description="Helical" evidence="4">
    <location>
        <begin position="201"/>
        <end position="222"/>
    </location>
</feature>
<dbReference type="CDD" id="cd06174">
    <property type="entry name" value="MFS"/>
    <property type="match status" value="1"/>
</dbReference>
<feature type="transmembrane region" description="Helical" evidence="4">
    <location>
        <begin position="380"/>
        <end position="402"/>
    </location>
</feature>
<feature type="transmembrane region" description="Helical" evidence="4">
    <location>
        <begin position="343"/>
        <end position="360"/>
    </location>
</feature>
<dbReference type="SUPFAM" id="SSF103473">
    <property type="entry name" value="MFS general substrate transporter"/>
    <property type="match status" value="1"/>
</dbReference>
<keyword evidence="6" id="KW-1185">Reference proteome</keyword>
<evidence type="ECO:0000256" key="1">
    <source>
        <dbReference type="ARBA" id="ARBA00022692"/>
    </source>
</evidence>
<feature type="transmembrane region" description="Helical" evidence="4">
    <location>
        <begin position="174"/>
        <end position="195"/>
    </location>
</feature>
<evidence type="ECO:0000256" key="4">
    <source>
        <dbReference type="SAM" id="Phobius"/>
    </source>
</evidence>
<dbReference type="EMBL" id="JAEINI020000003">
    <property type="protein sequence ID" value="MCB5226537.1"/>
    <property type="molecule type" value="Genomic_DNA"/>
</dbReference>
<evidence type="ECO:0000256" key="3">
    <source>
        <dbReference type="ARBA" id="ARBA00023136"/>
    </source>
</evidence>
<dbReference type="Pfam" id="PF07690">
    <property type="entry name" value="MFS_1"/>
    <property type="match status" value="2"/>
</dbReference>
<feature type="transmembrane region" description="Helical" evidence="4">
    <location>
        <begin position="136"/>
        <end position="153"/>
    </location>
</feature>
<keyword evidence="2 4" id="KW-1133">Transmembrane helix</keyword>
<feature type="transmembrane region" description="Helical" evidence="4">
    <location>
        <begin position="109"/>
        <end position="130"/>
    </location>
</feature>
<dbReference type="InterPro" id="IPR036259">
    <property type="entry name" value="MFS_trans_sf"/>
</dbReference>
<feature type="transmembrane region" description="Helical" evidence="4">
    <location>
        <begin position="63"/>
        <end position="82"/>
    </location>
</feature>
<feature type="transmembrane region" description="Helical" evidence="4">
    <location>
        <begin position="289"/>
        <end position="307"/>
    </location>
</feature>
<organism evidence="5 6">
    <name type="scientific">Alishewanella maricola</name>
    <dbReference type="NCBI Taxonomy" id="2795740"/>
    <lineage>
        <taxon>Bacteria</taxon>
        <taxon>Pseudomonadati</taxon>
        <taxon>Pseudomonadota</taxon>
        <taxon>Gammaproteobacteria</taxon>
        <taxon>Alteromonadales</taxon>
        <taxon>Alteromonadaceae</taxon>
        <taxon>Alishewanella</taxon>
    </lineage>
</organism>
<keyword evidence="3 4" id="KW-0472">Membrane</keyword>
<protein>
    <submittedName>
        <fullName evidence="5">MFS transporter</fullName>
    </submittedName>
</protein>
<dbReference type="InterPro" id="IPR052528">
    <property type="entry name" value="Sugar_transport-like"/>
</dbReference>
<keyword evidence="1 4" id="KW-0812">Transmembrane</keyword>
<dbReference type="InterPro" id="IPR011701">
    <property type="entry name" value="MFS"/>
</dbReference>
<dbReference type="PANTHER" id="PTHR23526">
    <property type="entry name" value="INTEGRAL MEMBRANE TRANSPORT PROTEIN-RELATED"/>
    <property type="match status" value="1"/>
</dbReference>
<evidence type="ECO:0000313" key="6">
    <source>
        <dbReference type="Proteomes" id="UP000633814"/>
    </source>
</evidence>
<gene>
    <name evidence="5" type="ORF">JAO78_006880</name>
</gene>
<evidence type="ECO:0000256" key="2">
    <source>
        <dbReference type="ARBA" id="ARBA00022989"/>
    </source>
</evidence>
<dbReference type="RefSeq" id="WP_226750627.1">
    <property type="nucleotide sequence ID" value="NZ_JAEINI020000003.1"/>
</dbReference>
<dbReference type="Gene3D" id="1.20.1250.20">
    <property type="entry name" value="MFS general substrate transporter like domains"/>
    <property type="match status" value="2"/>
</dbReference>
<proteinExistence type="predicted"/>
<feature type="transmembrane region" description="Helical" evidence="4">
    <location>
        <begin position="408"/>
        <end position="428"/>
    </location>
</feature>
<reference evidence="5 6" key="1">
    <citation type="submission" date="2021-10" db="EMBL/GenBank/DDBJ databases">
        <title>Alishewanella koreense sp. nov. isolated from seawater of southwestern coast in South Korea and the proposal for the reclassification of Rheinheimera perlucida and Rheinheimera tuosuensis as Arsukibacterium perlucida and Arsukibacterium tuosuensis.</title>
        <authorList>
            <person name="Kim K.H."/>
            <person name="Ruan W."/>
            <person name="Kim K.R."/>
            <person name="Baek J.H."/>
            <person name="Jeon C.O."/>
        </authorList>
    </citation>
    <scope>NUCLEOTIDE SEQUENCE [LARGE SCALE GENOMIC DNA]</scope>
    <source>
        <strain evidence="5 6">16-MA</strain>
    </source>
</reference>
<sequence length="431" mass="46405">MPDQPAAKPTKQLYQLLADDTDGRACKDIPDEVCTALPNNYLLLLCSQCCTALADLLANPKTILTWLLTSLGTPASFIAWLVPLRESGSMLPQLMIGAYVRRFAKRKAFLVLGSVLQASSLLGMALVALWLEGRQAGVAILILLACFSLARGLNSVAQKDVLGKTVPKGRRGRLSGLATSVSGVITAIISLWLLQQDSHHSWFYAGFLLAAALLWFGASALFSAIREQAGASDGGVNAMQAAWQNVRKLKTDKVLRNFIFCRGLLLSSALVQPFVVLLAQQQNNSHQTLMLLLLASSVAGAVSASLWGKAADRSSKQVLQLAAVFTFLGCVLPIVYLPAAENSWFYPLLFVWLNISHAGVRLGRKTYLVDIATGNQRTEYVALSNSLMGVLLLLVGAIAALFAAWSVTAVLCFFALLSLLAICFTFRLSAT</sequence>
<dbReference type="PANTHER" id="PTHR23526:SF2">
    <property type="entry name" value="MAJOR FACILITATOR SUPERFAMILY (MFS) PROFILE DOMAIN-CONTAINING PROTEIN"/>
    <property type="match status" value="1"/>
</dbReference>
<feature type="transmembrane region" description="Helical" evidence="4">
    <location>
        <begin position="257"/>
        <end position="277"/>
    </location>
</feature>
<comment type="caution">
    <text evidence="5">The sequence shown here is derived from an EMBL/GenBank/DDBJ whole genome shotgun (WGS) entry which is preliminary data.</text>
</comment>
<dbReference type="Proteomes" id="UP000633814">
    <property type="component" value="Unassembled WGS sequence"/>
</dbReference>
<name>A0ABS8C2K7_9ALTE</name>
<accession>A0ABS8C2K7</accession>
<evidence type="ECO:0000313" key="5">
    <source>
        <dbReference type="EMBL" id="MCB5226537.1"/>
    </source>
</evidence>